<comment type="caution">
    <text evidence="2">The sequence shown here is derived from an EMBL/GenBank/DDBJ whole genome shotgun (WGS) entry which is preliminary data.</text>
</comment>
<proteinExistence type="predicted"/>
<dbReference type="AlphaFoldDB" id="A0A9D1TLN2"/>
<dbReference type="InterPro" id="IPR036485">
    <property type="entry name" value="Glu_synth_asu_C_sf"/>
</dbReference>
<dbReference type="PANTHER" id="PTHR39673">
    <property type="entry name" value="TUNGSTEN FORMYLMETHANOFURAN DEHYDROGENASE, SUBUNIT C (FWDC)"/>
    <property type="match status" value="1"/>
</dbReference>
<name>A0A9D1TLN2_9FIRM</name>
<evidence type="ECO:0000259" key="1">
    <source>
        <dbReference type="Pfam" id="PF01493"/>
    </source>
</evidence>
<dbReference type="Pfam" id="PF01493">
    <property type="entry name" value="GXGXG"/>
    <property type="match status" value="1"/>
</dbReference>
<accession>A0A9D1TLN2</accession>
<evidence type="ECO:0000313" key="2">
    <source>
        <dbReference type="EMBL" id="HIV86117.1"/>
    </source>
</evidence>
<evidence type="ECO:0000313" key="3">
    <source>
        <dbReference type="Proteomes" id="UP000824162"/>
    </source>
</evidence>
<gene>
    <name evidence="2" type="ORF">H9900_04825</name>
</gene>
<dbReference type="CDD" id="cd00981">
    <property type="entry name" value="arch_gltB"/>
    <property type="match status" value="1"/>
</dbReference>
<dbReference type="SUPFAM" id="SSF69336">
    <property type="entry name" value="Alpha subunit of glutamate synthase, C-terminal domain"/>
    <property type="match status" value="1"/>
</dbReference>
<dbReference type="InterPro" id="IPR035710">
    <property type="entry name" value="Archaeal_gltB"/>
</dbReference>
<dbReference type="Gene3D" id="2.160.20.60">
    <property type="entry name" value="Glutamate synthase, alpha subunit, C-terminal domain"/>
    <property type="match status" value="1"/>
</dbReference>
<reference evidence="2" key="2">
    <citation type="submission" date="2021-04" db="EMBL/GenBank/DDBJ databases">
        <authorList>
            <person name="Gilroy R."/>
        </authorList>
    </citation>
    <scope>NUCLEOTIDE SEQUENCE</scope>
    <source>
        <strain evidence="2">5790</strain>
    </source>
</reference>
<dbReference type="Proteomes" id="UP000824162">
    <property type="component" value="Unassembled WGS sequence"/>
</dbReference>
<feature type="domain" description="Glutamate synthase alpha subunit C-terminal" evidence="1">
    <location>
        <begin position="11"/>
        <end position="177"/>
    </location>
</feature>
<dbReference type="GO" id="GO:0016491">
    <property type="term" value="F:oxidoreductase activity"/>
    <property type="evidence" value="ECO:0007669"/>
    <property type="project" value="InterPro"/>
</dbReference>
<dbReference type="InterPro" id="IPR002489">
    <property type="entry name" value="Glu_synth_asu_C"/>
</dbReference>
<sequence>MKINAGLTYYDEINRKIRATRDKKIEVDNCLGQRYIGCGLTGKELTVYGTPGNALGAYLNGGTVTVYGNAQDATGDTMNDGTIAIHGSSGDATGYAMRGGKIFVKGDAGYRAGIHMKAYKDKVPVLVIGGKAGSFLGEYQAGGYIIVLGLNHSDKKTVVERFCATGMHGGKIFLRCDELPFDLPSQVIASKAAKSELGEIEGYIDEYIDIFGGDKNVIMKKNFFVLTPDTKNPYQQIYTAC</sequence>
<dbReference type="EMBL" id="DXIJ01000102">
    <property type="protein sequence ID" value="HIV86117.1"/>
    <property type="molecule type" value="Genomic_DNA"/>
</dbReference>
<reference evidence="2" key="1">
    <citation type="journal article" date="2021" name="PeerJ">
        <title>Extensive microbial diversity within the chicken gut microbiome revealed by metagenomics and culture.</title>
        <authorList>
            <person name="Gilroy R."/>
            <person name="Ravi A."/>
            <person name="Getino M."/>
            <person name="Pursley I."/>
            <person name="Horton D.L."/>
            <person name="Alikhan N.F."/>
            <person name="Baker D."/>
            <person name="Gharbi K."/>
            <person name="Hall N."/>
            <person name="Watson M."/>
            <person name="Adriaenssens E.M."/>
            <person name="Foster-Nyarko E."/>
            <person name="Jarju S."/>
            <person name="Secka A."/>
            <person name="Antonio M."/>
            <person name="Oren A."/>
            <person name="Chaudhuri R.R."/>
            <person name="La Ragione R."/>
            <person name="Hildebrand F."/>
            <person name="Pallen M.J."/>
        </authorList>
    </citation>
    <scope>NUCLEOTIDE SEQUENCE</scope>
    <source>
        <strain evidence="2">5790</strain>
    </source>
</reference>
<dbReference type="PANTHER" id="PTHR39673:SF5">
    <property type="entry name" value="TUNGSTEN-CONTAINING FORMYLMETHANOFURAN DEHYDROGENASE 2 SUBUNIT C"/>
    <property type="match status" value="1"/>
</dbReference>
<protein>
    <submittedName>
        <fullName evidence="2">Glutamate synthase</fullName>
    </submittedName>
</protein>
<organism evidence="2 3">
    <name type="scientific">Candidatus Monoglobus merdigallinarum</name>
    <dbReference type="NCBI Taxonomy" id="2838698"/>
    <lineage>
        <taxon>Bacteria</taxon>
        <taxon>Bacillati</taxon>
        <taxon>Bacillota</taxon>
        <taxon>Clostridia</taxon>
        <taxon>Monoglobales</taxon>
        <taxon>Monoglobaceae</taxon>
        <taxon>Monoglobus</taxon>
    </lineage>
</organism>